<evidence type="ECO:0000313" key="1">
    <source>
        <dbReference type="EMBL" id="SHE29723.1"/>
    </source>
</evidence>
<organism evidence="1 2">
    <name type="scientific">Bacteroides luti</name>
    <dbReference type="NCBI Taxonomy" id="1297750"/>
    <lineage>
        <taxon>Bacteria</taxon>
        <taxon>Pseudomonadati</taxon>
        <taxon>Bacteroidota</taxon>
        <taxon>Bacteroidia</taxon>
        <taxon>Bacteroidales</taxon>
        <taxon>Bacteroidaceae</taxon>
        <taxon>Bacteroides</taxon>
    </lineage>
</organism>
<reference evidence="1 2" key="1">
    <citation type="submission" date="2016-11" db="EMBL/GenBank/DDBJ databases">
        <authorList>
            <person name="Jaros S."/>
            <person name="Januszkiewicz K."/>
            <person name="Wedrychowicz H."/>
        </authorList>
    </citation>
    <scope>NUCLEOTIDE SEQUENCE [LARGE SCALE GENOMIC DNA]</scope>
    <source>
        <strain evidence="1 2">DSM 26991</strain>
    </source>
</reference>
<keyword evidence="2" id="KW-1185">Reference proteome</keyword>
<protein>
    <submittedName>
        <fullName evidence="1">Uncharacterized protein</fullName>
    </submittedName>
</protein>
<accession>A0A1M4SBV4</accession>
<dbReference type="AlphaFoldDB" id="A0A1M4SBV4"/>
<dbReference type="EMBL" id="FQTV01000001">
    <property type="protein sequence ID" value="SHE29723.1"/>
    <property type="molecule type" value="Genomic_DNA"/>
</dbReference>
<gene>
    <name evidence="1" type="ORF">SAMN05444405_10158</name>
</gene>
<name>A0A1M4SBV4_9BACE</name>
<dbReference type="Proteomes" id="UP000184509">
    <property type="component" value="Unassembled WGS sequence"/>
</dbReference>
<evidence type="ECO:0000313" key="2">
    <source>
        <dbReference type="Proteomes" id="UP000184509"/>
    </source>
</evidence>
<sequence length="329" mass="37106">MNLSGIRKEGTITLILLYLPDYINILNQKKMNTHIKLKSFLATFFLLLSFGINAQTMLSEKEGTSPTASDYYLPFRVGNYIKLYGWNRNTKYSYVKTDKINGVTYFLEQGEEWNDQFSGIFRNMWLREDEEGNIVIGAYGTKNDGDINSAVILPTPSKYFPNSYLTVNSYATYSNQDEVGTDSVISTTATAGAYTNCIQVRSTNKYISSGAIRLIEDNYYAYNIGLVMQKRIFPASQVHTNYIVEYVANSPTGINNLRLVDNAFNFKVYTEQDAIVVANANYGDKISVYTPLGTLLQTMIATNNETRIIVPGNQIYLIKIADKVFKVAL</sequence>
<proteinExistence type="predicted"/>